<evidence type="ECO:0000313" key="2">
    <source>
        <dbReference type="Proteomes" id="UP000799750"/>
    </source>
</evidence>
<name>A0A6A6QSK8_9PEZI</name>
<accession>A0A6A6QSK8</accession>
<organism evidence="1 2">
    <name type="scientific">Lophium mytilinum</name>
    <dbReference type="NCBI Taxonomy" id="390894"/>
    <lineage>
        <taxon>Eukaryota</taxon>
        <taxon>Fungi</taxon>
        <taxon>Dikarya</taxon>
        <taxon>Ascomycota</taxon>
        <taxon>Pezizomycotina</taxon>
        <taxon>Dothideomycetes</taxon>
        <taxon>Pleosporomycetidae</taxon>
        <taxon>Mytilinidiales</taxon>
        <taxon>Mytilinidiaceae</taxon>
        <taxon>Lophium</taxon>
    </lineage>
</organism>
<dbReference type="InterPro" id="IPR015943">
    <property type="entry name" value="WD40/YVTN_repeat-like_dom_sf"/>
</dbReference>
<gene>
    <name evidence="1" type="ORF">BU16DRAFT_388657</name>
</gene>
<sequence length="176" mass="19056">MLSRTKFQIPGLSAVIKLRISKNYLIVGTVPGEFTMLDLRCQHADVEICEHRRTLQVGRCWYSDCWGDTFATGYENRHIRLWDLKGGSSLLSLVTRINHPLSCSSTQQPSSVAHATANSVYGICRPAHASTPSVDTTQALGPSKPIAATCLHPAARTAPCGSGTSTTPSAHTYWSA</sequence>
<proteinExistence type="predicted"/>
<dbReference type="SUPFAM" id="SSF50978">
    <property type="entry name" value="WD40 repeat-like"/>
    <property type="match status" value="1"/>
</dbReference>
<dbReference type="InterPro" id="IPR036322">
    <property type="entry name" value="WD40_repeat_dom_sf"/>
</dbReference>
<keyword evidence="2" id="KW-1185">Reference proteome</keyword>
<protein>
    <recommendedName>
        <fullName evidence="3">WD40 repeat-like protein</fullName>
    </recommendedName>
</protein>
<reference evidence="1" key="1">
    <citation type="journal article" date="2020" name="Stud. Mycol.">
        <title>101 Dothideomycetes genomes: a test case for predicting lifestyles and emergence of pathogens.</title>
        <authorList>
            <person name="Haridas S."/>
            <person name="Albert R."/>
            <person name="Binder M."/>
            <person name="Bloem J."/>
            <person name="Labutti K."/>
            <person name="Salamov A."/>
            <person name="Andreopoulos B."/>
            <person name="Baker S."/>
            <person name="Barry K."/>
            <person name="Bills G."/>
            <person name="Bluhm B."/>
            <person name="Cannon C."/>
            <person name="Castanera R."/>
            <person name="Culley D."/>
            <person name="Daum C."/>
            <person name="Ezra D."/>
            <person name="Gonzalez J."/>
            <person name="Henrissat B."/>
            <person name="Kuo A."/>
            <person name="Liang C."/>
            <person name="Lipzen A."/>
            <person name="Lutzoni F."/>
            <person name="Magnuson J."/>
            <person name="Mondo S."/>
            <person name="Nolan M."/>
            <person name="Ohm R."/>
            <person name="Pangilinan J."/>
            <person name="Park H.-J."/>
            <person name="Ramirez L."/>
            <person name="Alfaro M."/>
            <person name="Sun H."/>
            <person name="Tritt A."/>
            <person name="Yoshinaga Y."/>
            <person name="Zwiers L.-H."/>
            <person name="Turgeon B."/>
            <person name="Goodwin S."/>
            <person name="Spatafora J."/>
            <person name="Crous P."/>
            <person name="Grigoriev I."/>
        </authorList>
    </citation>
    <scope>NUCLEOTIDE SEQUENCE</scope>
    <source>
        <strain evidence="1">CBS 269.34</strain>
    </source>
</reference>
<evidence type="ECO:0008006" key="3">
    <source>
        <dbReference type="Google" id="ProtNLM"/>
    </source>
</evidence>
<dbReference type="Gene3D" id="2.130.10.10">
    <property type="entry name" value="YVTN repeat-like/Quinoprotein amine dehydrogenase"/>
    <property type="match status" value="1"/>
</dbReference>
<dbReference type="EMBL" id="MU004189">
    <property type="protein sequence ID" value="KAF2495385.1"/>
    <property type="molecule type" value="Genomic_DNA"/>
</dbReference>
<dbReference type="Proteomes" id="UP000799750">
    <property type="component" value="Unassembled WGS sequence"/>
</dbReference>
<evidence type="ECO:0000313" key="1">
    <source>
        <dbReference type="EMBL" id="KAF2495385.1"/>
    </source>
</evidence>
<dbReference type="AlphaFoldDB" id="A0A6A6QSK8"/>